<evidence type="ECO:0000313" key="8">
    <source>
        <dbReference type="EMBL" id="VDI02670.1"/>
    </source>
</evidence>
<name>A0A8B6CE00_MYTGA</name>
<dbReference type="GO" id="GO:0098609">
    <property type="term" value="P:cell-cell adhesion"/>
    <property type="evidence" value="ECO:0007669"/>
    <property type="project" value="TreeGrafter"/>
</dbReference>
<organism evidence="8 9">
    <name type="scientific">Mytilus galloprovincialis</name>
    <name type="common">Mediterranean mussel</name>
    <dbReference type="NCBI Taxonomy" id="29158"/>
    <lineage>
        <taxon>Eukaryota</taxon>
        <taxon>Metazoa</taxon>
        <taxon>Spiralia</taxon>
        <taxon>Lophotrochozoa</taxon>
        <taxon>Mollusca</taxon>
        <taxon>Bivalvia</taxon>
        <taxon>Autobranchia</taxon>
        <taxon>Pteriomorphia</taxon>
        <taxon>Mytilida</taxon>
        <taxon>Mytiloidea</taxon>
        <taxon>Mytilidae</taxon>
        <taxon>Mytilinae</taxon>
        <taxon>Mytilus</taxon>
    </lineage>
</organism>
<evidence type="ECO:0000256" key="1">
    <source>
        <dbReference type="ARBA" id="ARBA00004479"/>
    </source>
</evidence>
<feature type="non-terminal residue" evidence="8">
    <location>
        <position position="1"/>
    </location>
</feature>
<dbReference type="GO" id="GO:0005911">
    <property type="term" value="C:cell-cell junction"/>
    <property type="evidence" value="ECO:0007669"/>
    <property type="project" value="TreeGrafter"/>
</dbReference>
<proteinExistence type="predicted"/>
<feature type="compositionally biased region" description="Basic and acidic residues" evidence="6">
    <location>
        <begin position="430"/>
        <end position="440"/>
    </location>
</feature>
<keyword evidence="9" id="KW-1185">Reference proteome</keyword>
<keyword evidence="3" id="KW-1015">Disulfide bond</keyword>
<dbReference type="GO" id="GO:0005886">
    <property type="term" value="C:plasma membrane"/>
    <property type="evidence" value="ECO:0007669"/>
    <property type="project" value="TreeGrafter"/>
</dbReference>
<feature type="compositionally biased region" description="Basic and acidic residues" evidence="6">
    <location>
        <begin position="448"/>
        <end position="465"/>
    </location>
</feature>
<dbReference type="GO" id="GO:0050839">
    <property type="term" value="F:cell adhesion molecule binding"/>
    <property type="evidence" value="ECO:0007669"/>
    <property type="project" value="TreeGrafter"/>
</dbReference>
<evidence type="ECO:0000256" key="3">
    <source>
        <dbReference type="ARBA" id="ARBA00023157"/>
    </source>
</evidence>
<dbReference type="InterPro" id="IPR036179">
    <property type="entry name" value="Ig-like_dom_sf"/>
</dbReference>
<evidence type="ECO:0000313" key="9">
    <source>
        <dbReference type="Proteomes" id="UP000596742"/>
    </source>
</evidence>
<dbReference type="InterPro" id="IPR013783">
    <property type="entry name" value="Ig-like_fold"/>
</dbReference>
<dbReference type="Proteomes" id="UP000596742">
    <property type="component" value="Unassembled WGS sequence"/>
</dbReference>
<evidence type="ECO:0000256" key="6">
    <source>
        <dbReference type="SAM" id="MobiDB-lite"/>
    </source>
</evidence>
<dbReference type="SUPFAM" id="SSF48726">
    <property type="entry name" value="Immunoglobulin"/>
    <property type="match status" value="3"/>
</dbReference>
<feature type="domain" description="Ig-like" evidence="7">
    <location>
        <begin position="6"/>
        <end position="91"/>
    </location>
</feature>
<dbReference type="EMBL" id="UYJE01001501">
    <property type="protein sequence ID" value="VDI02670.1"/>
    <property type="molecule type" value="Genomic_DNA"/>
</dbReference>
<dbReference type="Gene3D" id="2.60.40.10">
    <property type="entry name" value="Immunoglobulins"/>
    <property type="match status" value="3"/>
</dbReference>
<evidence type="ECO:0000256" key="5">
    <source>
        <dbReference type="ARBA" id="ARBA00023319"/>
    </source>
</evidence>
<dbReference type="InterPro" id="IPR051275">
    <property type="entry name" value="Cell_adhesion_signaling"/>
</dbReference>
<keyword evidence="2" id="KW-0472">Membrane</keyword>
<evidence type="ECO:0000256" key="2">
    <source>
        <dbReference type="ARBA" id="ARBA00023136"/>
    </source>
</evidence>
<comment type="caution">
    <text evidence="8">The sequence shown here is derived from an EMBL/GenBank/DDBJ whole genome shotgun (WGS) entry which is preliminary data.</text>
</comment>
<evidence type="ECO:0000259" key="7">
    <source>
        <dbReference type="PROSITE" id="PS50835"/>
    </source>
</evidence>
<dbReference type="PROSITE" id="PS50835">
    <property type="entry name" value="IG_LIKE"/>
    <property type="match status" value="2"/>
</dbReference>
<dbReference type="Pfam" id="PF08205">
    <property type="entry name" value="C2-set_2"/>
    <property type="match status" value="1"/>
</dbReference>
<feature type="region of interest" description="Disordered" evidence="6">
    <location>
        <begin position="399"/>
        <end position="522"/>
    </location>
</feature>
<dbReference type="PANTHER" id="PTHR11640:SF31">
    <property type="entry name" value="IRREGULAR CHIASM C-ROUGHEST PROTEIN-RELATED"/>
    <property type="match status" value="1"/>
</dbReference>
<evidence type="ECO:0000256" key="4">
    <source>
        <dbReference type="ARBA" id="ARBA00023180"/>
    </source>
</evidence>
<feature type="compositionally biased region" description="Basic and acidic residues" evidence="6">
    <location>
        <begin position="491"/>
        <end position="522"/>
    </location>
</feature>
<accession>A0A8B6CE00</accession>
<dbReference type="OrthoDB" id="6158168at2759"/>
<keyword evidence="5" id="KW-0393">Immunoglobulin domain</keyword>
<reference evidence="8" key="1">
    <citation type="submission" date="2018-11" db="EMBL/GenBank/DDBJ databases">
        <authorList>
            <person name="Alioto T."/>
            <person name="Alioto T."/>
        </authorList>
    </citation>
    <scope>NUCLEOTIDE SEQUENCE</scope>
</reference>
<sequence>APDSNPTIQQIPTGSIITGNTIKLTCTVSGGNPLPTLSWDCRGTIINNTSGDSSQFSVTFTVDKTFNNKICTCSATHPISSYRPSVQHTLVVYYAPETNPSIQQTPSGSIITGTEIVLTCSASGGNPLATLTWNCSGAKIRNTTEYIASYSVTFTVDKTFNNKMCTCSAIHPINSYRPRVQRTLIVYFKPLLDTTRFSSPEKITKSENDHLFITVSVNSNPRPIIKWTFLAQENNDFCNNSVLSSTIINVGLHSSSNISIDYLKKNQFGQYVFIATNVVGIFRRKFSVLEKDTTKRKPSRQAKVTLPQIEFPLLKIGPKLEWFKIKVIKPPADAFKHCITDTTKRKPSRQAKVTLPQIEFPLLKIGPKLEHIREFLGQTHKTQTNSNLIWILSWTFASQTIPPDRPPERQINRQIRPQERQIYRQIRPPHRQDHQTDRPTGKTPRQSHKQDHKTDTHKRPPDRHTNKTTKQAQTDKTIRQTASQTDSQTRPPDRQKRTPDRQKRPPYRQTDRQDHQTDRHTR</sequence>
<protein>
    <recommendedName>
        <fullName evidence="7">Ig-like domain-containing protein</fullName>
    </recommendedName>
</protein>
<dbReference type="InterPro" id="IPR007110">
    <property type="entry name" value="Ig-like_dom"/>
</dbReference>
<gene>
    <name evidence="8" type="ORF">MGAL_10B041886</name>
</gene>
<feature type="compositionally biased region" description="Basic and acidic residues" evidence="6">
    <location>
        <begin position="405"/>
        <end position="422"/>
    </location>
</feature>
<keyword evidence="4" id="KW-0325">Glycoprotein</keyword>
<dbReference type="InterPro" id="IPR013162">
    <property type="entry name" value="CD80_C2-set"/>
</dbReference>
<feature type="domain" description="Ig-like" evidence="7">
    <location>
        <begin position="100"/>
        <end position="185"/>
    </location>
</feature>
<dbReference type="PANTHER" id="PTHR11640">
    <property type="entry name" value="NEPHRIN"/>
    <property type="match status" value="1"/>
</dbReference>
<comment type="subcellular location">
    <subcellularLocation>
        <location evidence="1">Membrane</location>
        <topology evidence="1">Single-pass type I membrane protein</topology>
    </subcellularLocation>
</comment>
<feature type="compositionally biased region" description="Polar residues" evidence="6">
    <location>
        <begin position="468"/>
        <end position="490"/>
    </location>
</feature>
<dbReference type="AlphaFoldDB" id="A0A8B6CE00"/>